<keyword evidence="2 5" id="KW-0699">rRNA-binding</keyword>
<dbReference type="GO" id="GO:0006412">
    <property type="term" value="P:translation"/>
    <property type="evidence" value="ECO:0007669"/>
    <property type="project" value="UniProtKB-UniRule"/>
</dbReference>
<name>A0A2T5G4W5_9BACL</name>
<comment type="subunit">
    <text evidence="5">Part of the 50S ribosomal subunit.</text>
</comment>
<accession>A0A2T5G4W5</accession>
<organism evidence="9 10">
    <name type="scientific">Brockia lithotrophica</name>
    <dbReference type="NCBI Taxonomy" id="933949"/>
    <lineage>
        <taxon>Bacteria</taxon>
        <taxon>Bacillati</taxon>
        <taxon>Bacillota</taxon>
        <taxon>Bacilli</taxon>
        <taxon>Bacillales</taxon>
        <taxon>Bacillales Family X. Incertae Sedis</taxon>
        <taxon>Brockia</taxon>
    </lineage>
</organism>
<feature type="domain" description="Large ribosomal subunit protein uL15/eL18" evidence="8">
    <location>
        <begin position="78"/>
        <end position="145"/>
    </location>
</feature>
<dbReference type="Gene3D" id="3.100.10.10">
    <property type="match status" value="1"/>
</dbReference>
<dbReference type="SUPFAM" id="SSF52080">
    <property type="entry name" value="Ribosomal proteins L15p and L18e"/>
    <property type="match status" value="1"/>
</dbReference>
<keyword evidence="4 5" id="KW-0687">Ribonucleoprotein</keyword>
<dbReference type="GO" id="GO:0022625">
    <property type="term" value="C:cytosolic large ribosomal subunit"/>
    <property type="evidence" value="ECO:0007669"/>
    <property type="project" value="TreeGrafter"/>
</dbReference>
<evidence type="ECO:0000256" key="7">
    <source>
        <dbReference type="SAM" id="MobiDB-lite"/>
    </source>
</evidence>
<feature type="compositionally biased region" description="Basic residues" evidence="7">
    <location>
        <begin position="30"/>
        <end position="39"/>
    </location>
</feature>
<dbReference type="EMBL" id="PEBW01000006">
    <property type="protein sequence ID" value="PTQ51230.1"/>
    <property type="molecule type" value="Genomic_DNA"/>
</dbReference>
<dbReference type="HAMAP" id="MF_01341">
    <property type="entry name" value="Ribosomal_uL15"/>
    <property type="match status" value="1"/>
</dbReference>
<keyword evidence="3 5" id="KW-0689">Ribosomal protein</keyword>
<evidence type="ECO:0000256" key="6">
    <source>
        <dbReference type="RuleBase" id="RU003888"/>
    </source>
</evidence>
<dbReference type="InterPro" id="IPR030878">
    <property type="entry name" value="Ribosomal_uL15"/>
</dbReference>
<evidence type="ECO:0000313" key="10">
    <source>
        <dbReference type="Proteomes" id="UP000244016"/>
    </source>
</evidence>
<evidence type="ECO:0000259" key="8">
    <source>
        <dbReference type="Pfam" id="PF00828"/>
    </source>
</evidence>
<dbReference type="PROSITE" id="PS00475">
    <property type="entry name" value="RIBOSOMAL_L15"/>
    <property type="match status" value="1"/>
</dbReference>
<feature type="region of interest" description="Disordered" evidence="7">
    <location>
        <begin position="1"/>
        <end position="63"/>
    </location>
</feature>
<comment type="caution">
    <text evidence="9">The sequence shown here is derived from an EMBL/GenBank/DDBJ whole genome shotgun (WGS) entry which is preliminary data.</text>
</comment>
<feature type="compositionally biased region" description="Gly residues" evidence="7">
    <location>
        <begin position="42"/>
        <end position="52"/>
    </location>
</feature>
<dbReference type="InterPro" id="IPR021131">
    <property type="entry name" value="Ribosomal_uL15/eL18"/>
</dbReference>
<protein>
    <recommendedName>
        <fullName evidence="5">Large ribosomal subunit protein uL15</fullName>
    </recommendedName>
</protein>
<dbReference type="PANTHER" id="PTHR12934:SF11">
    <property type="entry name" value="LARGE RIBOSOMAL SUBUNIT PROTEIN UL15M"/>
    <property type="match status" value="1"/>
</dbReference>
<evidence type="ECO:0000313" key="9">
    <source>
        <dbReference type="EMBL" id="PTQ51230.1"/>
    </source>
</evidence>
<dbReference type="GO" id="GO:0003735">
    <property type="term" value="F:structural constituent of ribosome"/>
    <property type="evidence" value="ECO:0007669"/>
    <property type="project" value="InterPro"/>
</dbReference>
<dbReference type="NCBIfam" id="TIGR01071">
    <property type="entry name" value="rplO_bact"/>
    <property type="match status" value="1"/>
</dbReference>
<keyword evidence="5" id="KW-0694">RNA-binding</keyword>
<evidence type="ECO:0000256" key="1">
    <source>
        <dbReference type="ARBA" id="ARBA00007320"/>
    </source>
</evidence>
<evidence type="ECO:0000256" key="4">
    <source>
        <dbReference type="ARBA" id="ARBA00023274"/>
    </source>
</evidence>
<gene>
    <name evidence="5" type="primary">rplO</name>
    <name evidence="9" type="ORF">BLITH_0056</name>
</gene>
<comment type="function">
    <text evidence="5">Binds to the 23S rRNA.</text>
</comment>
<evidence type="ECO:0000256" key="5">
    <source>
        <dbReference type="HAMAP-Rule" id="MF_01341"/>
    </source>
</evidence>
<evidence type="ECO:0000256" key="2">
    <source>
        <dbReference type="ARBA" id="ARBA00022730"/>
    </source>
</evidence>
<dbReference type="Pfam" id="PF00828">
    <property type="entry name" value="Ribosomal_L27A"/>
    <property type="match status" value="1"/>
</dbReference>
<dbReference type="InterPro" id="IPR005749">
    <property type="entry name" value="Ribosomal_uL15_bac-type"/>
</dbReference>
<evidence type="ECO:0000256" key="3">
    <source>
        <dbReference type="ARBA" id="ARBA00022980"/>
    </source>
</evidence>
<dbReference type="GO" id="GO:0019843">
    <property type="term" value="F:rRNA binding"/>
    <property type="evidence" value="ECO:0007669"/>
    <property type="project" value="UniProtKB-UniRule"/>
</dbReference>
<dbReference type="AlphaFoldDB" id="A0A2T5G4W5"/>
<reference evidence="9 10" key="1">
    <citation type="submission" date="2017-08" db="EMBL/GenBank/DDBJ databases">
        <title>Burning lignite coal seam in the remote Altai Mountains harbors a hydrogen-driven thermophilic microbial community.</title>
        <authorList>
            <person name="Kadnikov V.V."/>
            <person name="Mardanov A.V."/>
            <person name="Ivasenko D."/>
            <person name="Beletsky A.V."/>
            <person name="Karnachuk O.V."/>
            <person name="Ravin N.V."/>
        </authorList>
    </citation>
    <scope>NUCLEOTIDE SEQUENCE [LARGE SCALE GENOMIC DNA]</scope>
    <source>
        <strain evidence="9">AL31</strain>
    </source>
</reference>
<proteinExistence type="inferred from homology"/>
<dbReference type="Proteomes" id="UP000244016">
    <property type="component" value="Unassembled WGS sequence"/>
</dbReference>
<comment type="similarity">
    <text evidence="1 5 6">Belongs to the universal ribosomal protein uL15 family.</text>
</comment>
<dbReference type="InterPro" id="IPR036227">
    <property type="entry name" value="Ribosomal_uL15/eL18_sf"/>
</dbReference>
<dbReference type="PANTHER" id="PTHR12934">
    <property type="entry name" value="50S RIBOSOMAL PROTEIN L15"/>
    <property type="match status" value="1"/>
</dbReference>
<sequence>MKLHELRPTPGSKKRKKRVGRGTASGHGKTSGRGHKGQKARSGGGVRPGFEGGQNPLVLRLPKRGFTNSPFKKEYAYVNVGELNVFPPGSVVGPEELLARGIVKKLGDGLKVLGDGELEVALTVRAHKFSRGAVEKIEAAGGRVEVI</sequence>
<dbReference type="InterPro" id="IPR001196">
    <property type="entry name" value="Ribosomal_uL15_CS"/>
</dbReference>